<evidence type="ECO:0000313" key="5">
    <source>
        <dbReference type="Proteomes" id="UP001054252"/>
    </source>
</evidence>
<gene>
    <name evidence="4" type="ORF">SLEP1_g43493</name>
</gene>
<name>A0AAV5LDA0_9ROSI</name>
<proteinExistence type="predicted"/>
<organism evidence="4 5">
    <name type="scientific">Rubroshorea leprosula</name>
    <dbReference type="NCBI Taxonomy" id="152421"/>
    <lineage>
        <taxon>Eukaryota</taxon>
        <taxon>Viridiplantae</taxon>
        <taxon>Streptophyta</taxon>
        <taxon>Embryophyta</taxon>
        <taxon>Tracheophyta</taxon>
        <taxon>Spermatophyta</taxon>
        <taxon>Magnoliopsida</taxon>
        <taxon>eudicotyledons</taxon>
        <taxon>Gunneridae</taxon>
        <taxon>Pentapetalae</taxon>
        <taxon>rosids</taxon>
        <taxon>malvids</taxon>
        <taxon>Malvales</taxon>
        <taxon>Dipterocarpaceae</taxon>
        <taxon>Rubroshorea</taxon>
    </lineage>
</organism>
<dbReference type="AlphaFoldDB" id="A0AAV5LDA0"/>
<comment type="caution">
    <text evidence="4">The sequence shown here is derived from an EMBL/GenBank/DDBJ whole genome shotgun (WGS) entry which is preliminary data.</text>
</comment>
<dbReference type="PANTHER" id="PTHR22893:SF91">
    <property type="entry name" value="NADPH DEHYDROGENASE 2-RELATED"/>
    <property type="match status" value="1"/>
</dbReference>
<protein>
    <submittedName>
        <fullName evidence="4">Uncharacterized protein</fullName>
    </submittedName>
</protein>
<keyword evidence="5" id="KW-1185">Reference proteome</keyword>
<evidence type="ECO:0000256" key="2">
    <source>
        <dbReference type="ARBA" id="ARBA00022643"/>
    </source>
</evidence>
<accession>A0AAV5LDA0</accession>
<dbReference type="GO" id="GO:0016491">
    <property type="term" value="F:oxidoreductase activity"/>
    <property type="evidence" value="ECO:0007669"/>
    <property type="project" value="InterPro"/>
</dbReference>
<dbReference type="PANTHER" id="PTHR22893">
    <property type="entry name" value="NADH OXIDOREDUCTASE-RELATED"/>
    <property type="match status" value="1"/>
</dbReference>
<evidence type="ECO:0000256" key="1">
    <source>
        <dbReference type="ARBA" id="ARBA00022630"/>
    </source>
</evidence>
<reference evidence="4 5" key="1">
    <citation type="journal article" date="2021" name="Commun. Biol.">
        <title>The genome of Shorea leprosula (Dipterocarpaceae) highlights the ecological relevance of drought in aseasonal tropical rainforests.</title>
        <authorList>
            <person name="Ng K.K.S."/>
            <person name="Kobayashi M.J."/>
            <person name="Fawcett J.A."/>
            <person name="Hatakeyama M."/>
            <person name="Paape T."/>
            <person name="Ng C.H."/>
            <person name="Ang C.C."/>
            <person name="Tnah L.H."/>
            <person name="Lee C.T."/>
            <person name="Nishiyama T."/>
            <person name="Sese J."/>
            <person name="O'Brien M.J."/>
            <person name="Copetti D."/>
            <person name="Mohd Noor M.I."/>
            <person name="Ong R.C."/>
            <person name="Putra M."/>
            <person name="Sireger I.Z."/>
            <person name="Indrioko S."/>
            <person name="Kosugi Y."/>
            <person name="Izuno A."/>
            <person name="Isagi Y."/>
            <person name="Lee S.L."/>
            <person name="Shimizu K.K."/>
        </authorList>
    </citation>
    <scope>NUCLEOTIDE SEQUENCE [LARGE SCALE GENOMIC DNA]</scope>
    <source>
        <strain evidence="4">214</strain>
    </source>
</reference>
<evidence type="ECO:0000256" key="3">
    <source>
        <dbReference type="ARBA" id="ARBA00022857"/>
    </source>
</evidence>
<dbReference type="SUPFAM" id="SSF51395">
    <property type="entry name" value="FMN-linked oxidoreductases"/>
    <property type="match status" value="1"/>
</dbReference>
<dbReference type="Proteomes" id="UP001054252">
    <property type="component" value="Unassembled WGS sequence"/>
</dbReference>
<dbReference type="InterPro" id="IPR045247">
    <property type="entry name" value="Oye-like"/>
</dbReference>
<dbReference type="GO" id="GO:0010181">
    <property type="term" value="F:FMN binding"/>
    <property type="evidence" value="ECO:0007669"/>
    <property type="project" value="InterPro"/>
</dbReference>
<keyword evidence="3" id="KW-0521">NADP</keyword>
<evidence type="ECO:0000313" key="4">
    <source>
        <dbReference type="EMBL" id="GKV35191.1"/>
    </source>
</evidence>
<keyword evidence="2" id="KW-0288">FMN</keyword>
<keyword evidence="1" id="KW-0285">Flavoprotein</keyword>
<dbReference type="Gene3D" id="3.20.20.70">
    <property type="entry name" value="Aldolase class I"/>
    <property type="match status" value="1"/>
</dbReference>
<dbReference type="EMBL" id="BPVZ01000109">
    <property type="protein sequence ID" value="GKV35191.1"/>
    <property type="molecule type" value="Genomic_DNA"/>
</dbReference>
<sequence>MSSQSSSHEKGFQRNLHCCWGLQPEEGNEAVAENRPDLVAYGPFYLANPDLPRRFELNAPLNKYHRETFYTSDPIVGYTDYPFLESTA</sequence>
<dbReference type="InterPro" id="IPR013785">
    <property type="entry name" value="Aldolase_TIM"/>
</dbReference>